<dbReference type="SUPFAM" id="SSF56672">
    <property type="entry name" value="DNA/RNA polymerases"/>
    <property type="match status" value="1"/>
</dbReference>
<dbReference type="PROSITE" id="PS50878">
    <property type="entry name" value="RT_POL"/>
    <property type="match status" value="1"/>
</dbReference>
<feature type="coiled-coil region" evidence="1">
    <location>
        <begin position="284"/>
        <end position="311"/>
    </location>
</feature>
<protein>
    <recommendedName>
        <fullName evidence="2">Reverse transcriptase domain-containing protein</fullName>
    </recommendedName>
</protein>
<dbReference type="AlphaFoldDB" id="A0A8S3TS12"/>
<dbReference type="InterPro" id="IPR043502">
    <property type="entry name" value="DNA/RNA_pol_sf"/>
</dbReference>
<dbReference type="Proteomes" id="UP000683360">
    <property type="component" value="Unassembled WGS sequence"/>
</dbReference>
<evidence type="ECO:0000313" key="4">
    <source>
        <dbReference type="Proteomes" id="UP000683360"/>
    </source>
</evidence>
<dbReference type="InterPro" id="IPR000477">
    <property type="entry name" value="RT_dom"/>
</dbReference>
<dbReference type="Pfam" id="PF00078">
    <property type="entry name" value="RVT_1"/>
    <property type="match status" value="1"/>
</dbReference>
<dbReference type="OrthoDB" id="6154960at2759"/>
<dbReference type="PANTHER" id="PTHR47027">
    <property type="entry name" value="REVERSE TRANSCRIPTASE DOMAIN-CONTAINING PROTEIN"/>
    <property type="match status" value="1"/>
</dbReference>
<accession>A0A8S3TS12</accession>
<evidence type="ECO:0000259" key="2">
    <source>
        <dbReference type="PROSITE" id="PS50878"/>
    </source>
</evidence>
<name>A0A8S3TS12_MYTED</name>
<organism evidence="3 4">
    <name type="scientific">Mytilus edulis</name>
    <name type="common">Blue mussel</name>
    <dbReference type="NCBI Taxonomy" id="6550"/>
    <lineage>
        <taxon>Eukaryota</taxon>
        <taxon>Metazoa</taxon>
        <taxon>Spiralia</taxon>
        <taxon>Lophotrochozoa</taxon>
        <taxon>Mollusca</taxon>
        <taxon>Bivalvia</taxon>
        <taxon>Autobranchia</taxon>
        <taxon>Pteriomorphia</taxon>
        <taxon>Mytilida</taxon>
        <taxon>Mytiloidea</taxon>
        <taxon>Mytilidae</taxon>
        <taxon>Mytilinae</taxon>
        <taxon>Mytilus</taxon>
    </lineage>
</organism>
<reference evidence="3" key="1">
    <citation type="submission" date="2021-03" db="EMBL/GenBank/DDBJ databases">
        <authorList>
            <person name="Bekaert M."/>
        </authorList>
    </citation>
    <scope>NUCLEOTIDE SEQUENCE</scope>
</reference>
<dbReference type="InterPro" id="IPR043128">
    <property type="entry name" value="Rev_trsase/Diguanyl_cyclase"/>
</dbReference>
<dbReference type="EMBL" id="CAJPWZ010002187">
    <property type="protein sequence ID" value="CAG2232502.1"/>
    <property type="molecule type" value="Genomic_DNA"/>
</dbReference>
<comment type="caution">
    <text evidence="3">The sequence shown here is derived from an EMBL/GenBank/DDBJ whole genome shotgun (WGS) entry which is preliminary data.</text>
</comment>
<evidence type="ECO:0000313" key="3">
    <source>
        <dbReference type="EMBL" id="CAG2232502.1"/>
    </source>
</evidence>
<keyword evidence="1" id="KW-0175">Coiled coil</keyword>
<dbReference type="Gene3D" id="3.30.70.270">
    <property type="match status" value="1"/>
</dbReference>
<sequence length="796" mass="92472">MIVPYNLLTQYENFEVKLVSDVISDHDLPLASNSNPPDHSFLQCSVQLSGYSKLNEINFDKEDQASGNTDNSHNFLKRKYNVKSISTNIFSSERCVVALNGIIDSLLRVQNVKNEIDAIYDTLINTLHDEMSEHILYKDIRSSTRKVKNRGKPYWNNELKNLFKRACKAEKNYLRFKGDHRRKLTLKMEFKTARKTFDKILRQEERKFTKERREKIQTLNTSNPKEFWNEIKKLGPGRKNTIIDNVVMDDGTYSNDPNVIRERWKEEYSELFSENTTNVDNEFMERIKALNSQWELEFEQLRVNVDDNESQHISSMNDEITIEETKRAIRKAKNEKAVGLDNIPNEIIKNDKLLTVLHRLFNTCFTHGIVPEYWAKSIIHPLLKKGKDYRDPLGYRCISLISTIAKTYSNILNTRLLEYLEDNSLLSEEQNGFRKLRSCLDHIYSLCTILRNRKLANKDTFLCFIDFQKAFDSVDHNLLFHKLLSIGIHGNMYKAIKSTYEKLQAAVRLNGSLTDWFSVEAGVRQGDNLAPTLFAVFVDDLVTEINRIGKGINIGTDSLSCLLYADDIVLISDTVDGLQSLLHCVTDWSKTWRLKVNTDKTKIMHVRKASKPKNDYEFQLNNMTLETVSKYRYLGLVITENLDYKETTNELVSSGSRSLGSLVSKYYAMDGMDFDTYTKIFDSTVLPILEYGSGVWGHKRYDSLERLQYRAIRTFLGVSLTTPIPAITGDMGWYPVHHRIQVNIVRLYCRLVKLPDTRICRKVFVWDQNISTRYRDTWFNHAKKLFDSCGLSDVFF</sequence>
<dbReference type="PANTHER" id="PTHR47027:SF20">
    <property type="entry name" value="REVERSE TRANSCRIPTASE-LIKE PROTEIN WITH RNA-DIRECTED DNA POLYMERASE DOMAIN"/>
    <property type="match status" value="1"/>
</dbReference>
<dbReference type="CDD" id="cd01650">
    <property type="entry name" value="RT_nLTR_like"/>
    <property type="match status" value="1"/>
</dbReference>
<proteinExistence type="predicted"/>
<keyword evidence="4" id="KW-1185">Reference proteome</keyword>
<evidence type="ECO:0000256" key="1">
    <source>
        <dbReference type="SAM" id="Coils"/>
    </source>
</evidence>
<gene>
    <name evidence="3" type="ORF">MEDL_45264</name>
</gene>
<feature type="domain" description="Reverse transcriptase" evidence="2">
    <location>
        <begin position="363"/>
        <end position="638"/>
    </location>
</feature>